<accession>A0A3M7Q014</accession>
<evidence type="ECO:0000259" key="11">
    <source>
        <dbReference type="Pfam" id="PF01432"/>
    </source>
</evidence>
<dbReference type="InterPro" id="IPR024077">
    <property type="entry name" value="Neurolysin/TOP_dom2"/>
</dbReference>
<dbReference type="GO" id="GO:0005739">
    <property type="term" value="C:mitochondrion"/>
    <property type="evidence" value="ECO:0007669"/>
    <property type="project" value="UniProtKB-SubCell"/>
</dbReference>
<dbReference type="OrthoDB" id="17530at2759"/>
<dbReference type="SUPFAM" id="SSF55486">
    <property type="entry name" value="Metalloproteases ('zincins'), catalytic domain"/>
    <property type="match status" value="1"/>
</dbReference>
<evidence type="ECO:0000313" key="12">
    <source>
        <dbReference type="EMBL" id="RNA04816.1"/>
    </source>
</evidence>
<evidence type="ECO:0000256" key="2">
    <source>
        <dbReference type="ARBA" id="ARBA00006040"/>
    </source>
</evidence>
<dbReference type="PANTHER" id="PTHR11804">
    <property type="entry name" value="PROTEASE M3 THIMET OLIGOPEPTIDASE-RELATED"/>
    <property type="match status" value="1"/>
</dbReference>
<gene>
    <name evidence="12" type="ORF">BpHYR1_008858</name>
</gene>
<dbReference type="PANTHER" id="PTHR11804:SF79">
    <property type="entry name" value="MITOCHONDRIAL INTERMEDIATE PEPTIDASE"/>
    <property type="match status" value="1"/>
</dbReference>
<proteinExistence type="inferred from homology"/>
<dbReference type="Gene3D" id="1.10.1370.10">
    <property type="entry name" value="Neurolysin, domain 3"/>
    <property type="match status" value="1"/>
</dbReference>
<keyword evidence="5 10" id="KW-0378">Hydrolase</keyword>
<dbReference type="InterPro" id="IPR024079">
    <property type="entry name" value="MetalloPept_cat_dom_sf"/>
</dbReference>
<dbReference type="InterPro" id="IPR033851">
    <property type="entry name" value="M3A_MIP"/>
</dbReference>
<evidence type="ECO:0000256" key="9">
    <source>
        <dbReference type="ARBA" id="ARBA00023128"/>
    </source>
</evidence>
<dbReference type="Pfam" id="PF01432">
    <property type="entry name" value="Peptidase_M3"/>
    <property type="match status" value="1"/>
</dbReference>
<evidence type="ECO:0000256" key="5">
    <source>
        <dbReference type="ARBA" id="ARBA00022801"/>
    </source>
</evidence>
<comment type="similarity">
    <text evidence="2 10">Belongs to the peptidase M3 family.</text>
</comment>
<dbReference type="InterPro" id="IPR045090">
    <property type="entry name" value="Pept_M3A_M3B"/>
</dbReference>
<evidence type="ECO:0000256" key="8">
    <source>
        <dbReference type="ARBA" id="ARBA00023049"/>
    </source>
</evidence>
<dbReference type="GO" id="GO:0046872">
    <property type="term" value="F:metal ion binding"/>
    <property type="evidence" value="ECO:0007669"/>
    <property type="project" value="UniProtKB-UniRule"/>
</dbReference>
<sequence>MLRLLSRKVGSLVYPVNQVRPRFKSQLSVAFNQIPATKMSRLKFPFVSPSSSSSGLFGKKDLCSYEGFYELEKQAELRVKGLINEAFSQESANKRKMVEIFDDISNELCCVADLAEFVRTSHPNDNYRQSANLIFSQISQMVERLNTNLELYVKLKDSLDTEKSKLDECDTRVCKLFLADFEQSGIHLDRSSRSKFVAINDQLVNLLMKFQINSQQPSLINVNDLDPKYQHVLKYFRDPIQVDTMYINSDDELIREFVYKSFLQENKVQEGFFKSIISKRKEIAKLCGFESYSHRANINMIMDSPPKIVKFLDQCSKVIEQKSIDDYEKMSEFKRTKLNSSQPLHQWDVPIISSRIKKTLLDLDRSQYLNYFSLGTCMEGLNLILNNVFNVNLEMQKLKPDESWHSDIYKLAVKENSNNSLLGYIYCDFYQRAEKFSNVDCHFTIQCSKLRQDNTYQLPIVVLHLNFPPPGKDRPTLLSFEMMENLFHEFGHAMHSMFAKTRYQHVSGTRCSTDFAEVPSQLMEFYCRDPRILKKFAKHYATNEPLDDRTIEKLCQSKKMFTSCELQNQILNSMLDQAFHLEDFSERPVDIIEKYTQKYHHLPYVKDTYWHLRYTHLVGYGAKYYSYLVSKAIASKIWSECFEKDPLNSTAGELYRKKLLEFGGEKQPMELISSLIGIDVGSSNLVDSLTKNI</sequence>
<evidence type="ECO:0000313" key="13">
    <source>
        <dbReference type="Proteomes" id="UP000276133"/>
    </source>
</evidence>
<comment type="subcellular location">
    <subcellularLocation>
        <location evidence="1">Mitochondrion</location>
    </subcellularLocation>
</comment>
<dbReference type="GO" id="GO:0006518">
    <property type="term" value="P:peptide metabolic process"/>
    <property type="evidence" value="ECO:0007669"/>
    <property type="project" value="TreeGrafter"/>
</dbReference>
<keyword evidence="4 10" id="KW-0479">Metal-binding</keyword>
<evidence type="ECO:0000256" key="7">
    <source>
        <dbReference type="ARBA" id="ARBA00022946"/>
    </source>
</evidence>
<evidence type="ECO:0000256" key="4">
    <source>
        <dbReference type="ARBA" id="ARBA00022723"/>
    </source>
</evidence>
<reference evidence="12 13" key="1">
    <citation type="journal article" date="2018" name="Sci. Rep.">
        <title>Genomic signatures of local adaptation to the degree of environmental predictability in rotifers.</title>
        <authorList>
            <person name="Franch-Gras L."/>
            <person name="Hahn C."/>
            <person name="Garcia-Roger E.M."/>
            <person name="Carmona M.J."/>
            <person name="Serra M."/>
            <person name="Gomez A."/>
        </authorList>
    </citation>
    <scope>NUCLEOTIDE SEQUENCE [LARGE SCALE GENOMIC DNA]</scope>
    <source>
        <strain evidence="12">HYR1</strain>
    </source>
</reference>
<evidence type="ECO:0000256" key="10">
    <source>
        <dbReference type="RuleBase" id="RU003435"/>
    </source>
</evidence>
<evidence type="ECO:0000256" key="3">
    <source>
        <dbReference type="ARBA" id="ARBA00022670"/>
    </source>
</evidence>
<keyword evidence="9" id="KW-0496">Mitochondrion</keyword>
<keyword evidence="13" id="KW-1185">Reference proteome</keyword>
<comment type="caution">
    <text evidence="12">The sequence shown here is derived from an EMBL/GenBank/DDBJ whole genome shotgun (WGS) entry which is preliminary data.</text>
</comment>
<dbReference type="FunFam" id="3.40.390.10:FF:000013">
    <property type="entry name" value="Mitochondrial intermediate peptidase"/>
    <property type="match status" value="1"/>
</dbReference>
<protein>
    <submittedName>
        <fullName evidence="12">Mitochondrial intermediate peptidase</fullName>
    </submittedName>
</protein>
<keyword evidence="6 10" id="KW-0862">Zinc</keyword>
<dbReference type="STRING" id="10195.A0A3M7Q014"/>
<comment type="cofactor">
    <cofactor evidence="10">
        <name>Zn(2+)</name>
        <dbReference type="ChEBI" id="CHEBI:29105"/>
    </cofactor>
    <text evidence="10">Binds 1 zinc ion.</text>
</comment>
<dbReference type="Proteomes" id="UP000276133">
    <property type="component" value="Unassembled WGS sequence"/>
</dbReference>
<dbReference type="Gene3D" id="3.40.390.10">
    <property type="entry name" value="Collagenase (Catalytic Domain)"/>
    <property type="match status" value="1"/>
</dbReference>
<keyword evidence="8 10" id="KW-0482">Metalloprotease</keyword>
<dbReference type="GO" id="GO:0006627">
    <property type="term" value="P:protein processing involved in protein targeting to mitochondrion"/>
    <property type="evidence" value="ECO:0007669"/>
    <property type="project" value="TreeGrafter"/>
</dbReference>
<keyword evidence="3 10" id="KW-0645">Protease</keyword>
<dbReference type="AlphaFoldDB" id="A0A3M7Q014"/>
<dbReference type="EMBL" id="REGN01007950">
    <property type="protein sequence ID" value="RNA04816.1"/>
    <property type="molecule type" value="Genomic_DNA"/>
</dbReference>
<dbReference type="CDD" id="cd06457">
    <property type="entry name" value="M3A_MIP"/>
    <property type="match status" value="1"/>
</dbReference>
<organism evidence="12 13">
    <name type="scientific">Brachionus plicatilis</name>
    <name type="common">Marine rotifer</name>
    <name type="synonym">Brachionus muelleri</name>
    <dbReference type="NCBI Taxonomy" id="10195"/>
    <lineage>
        <taxon>Eukaryota</taxon>
        <taxon>Metazoa</taxon>
        <taxon>Spiralia</taxon>
        <taxon>Gnathifera</taxon>
        <taxon>Rotifera</taxon>
        <taxon>Eurotatoria</taxon>
        <taxon>Monogononta</taxon>
        <taxon>Pseudotrocha</taxon>
        <taxon>Ploima</taxon>
        <taxon>Brachionidae</taxon>
        <taxon>Brachionus</taxon>
    </lineage>
</organism>
<dbReference type="GO" id="GO:0004222">
    <property type="term" value="F:metalloendopeptidase activity"/>
    <property type="evidence" value="ECO:0007669"/>
    <property type="project" value="InterPro"/>
</dbReference>
<evidence type="ECO:0000256" key="1">
    <source>
        <dbReference type="ARBA" id="ARBA00004173"/>
    </source>
</evidence>
<dbReference type="InterPro" id="IPR001567">
    <property type="entry name" value="Pept_M3A_M3B_dom"/>
</dbReference>
<feature type="domain" description="Peptidase M3A/M3B catalytic" evidence="11">
    <location>
        <begin position="247"/>
        <end position="676"/>
    </location>
</feature>
<name>A0A3M7Q014_BRAPC</name>
<evidence type="ECO:0000256" key="6">
    <source>
        <dbReference type="ARBA" id="ARBA00022833"/>
    </source>
</evidence>
<keyword evidence="7" id="KW-0809">Transit peptide</keyword>